<evidence type="ECO:0000313" key="3">
    <source>
        <dbReference type="EMBL" id="MDM8266081.1"/>
    </source>
</evidence>
<dbReference type="InterPro" id="IPR025164">
    <property type="entry name" value="Toastrack_DUF4097"/>
</dbReference>
<dbReference type="Proteomes" id="UP001529343">
    <property type="component" value="Unassembled WGS sequence"/>
</dbReference>
<feature type="domain" description="DUF4097" evidence="2">
    <location>
        <begin position="124"/>
        <end position="245"/>
    </location>
</feature>
<proteinExistence type="predicted"/>
<keyword evidence="4" id="KW-1185">Reference proteome</keyword>
<comment type="caution">
    <text evidence="3">The sequence shown here is derived from an EMBL/GenBank/DDBJ whole genome shotgun (WGS) entry which is preliminary data.</text>
</comment>
<reference evidence="4" key="1">
    <citation type="submission" date="2023-06" db="EMBL/GenBank/DDBJ databases">
        <title>Identification and characterization of horizontal gene transfer across gut microbiota members of farm animals based on homology search.</title>
        <authorList>
            <person name="Zeman M."/>
            <person name="Kubasova T."/>
            <person name="Jahodarova E."/>
            <person name="Nykrynova M."/>
            <person name="Rychlik I."/>
        </authorList>
    </citation>
    <scope>NUCLEOTIDE SEQUENCE [LARGE SCALE GENOMIC DNA]</scope>
    <source>
        <strain evidence="4">161_Gplus</strain>
    </source>
</reference>
<dbReference type="EMBL" id="JAUDDW010000005">
    <property type="protein sequence ID" value="MDM8266081.1"/>
    <property type="molecule type" value="Genomic_DNA"/>
</dbReference>
<evidence type="ECO:0000313" key="4">
    <source>
        <dbReference type="Proteomes" id="UP001529343"/>
    </source>
</evidence>
<dbReference type="RefSeq" id="WP_289585822.1">
    <property type="nucleotide sequence ID" value="NZ_JAUDDW010000005.1"/>
</dbReference>
<protein>
    <submittedName>
        <fullName evidence="3">DUF4097 family beta strand repeat-containing protein</fullName>
    </submittedName>
</protein>
<name>A0ABT7UWJ8_9LACO</name>
<gene>
    <name evidence="3" type="ORF">QUW44_02690</name>
</gene>
<sequence length="250" mass="27462">MKRMFKIGWLVLVVGLVALMVGYLNHGDRDVDFHNGRPQVQRQASWRLTNRRFDKVNLDVTTANVRIKRGAAFRVSYHGLTKNKPLVVKKGQTLVIKQSTSSGGFFFNVNGFDDQLTITLPRDAQITGGTIKLGSGDLDVDGVDLTNTKIDVASGDVDLTNLVLNGGQAELNSGDFTAHQLRVNGYYRVNNDSGDNEVHAAGIDGYRLQTTSGDNAVNSRDRDQDTVEDNMTANNTLELITQSGDNEFDN</sequence>
<accession>A0ABT7UWJ8</accession>
<evidence type="ECO:0000256" key="1">
    <source>
        <dbReference type="SAM" id="MobiDB-lite"/>
    </source>
</evidence>
<evidence type="ECO:0000259" key="2">
    <source>
        <dbReference type="Pfam" id="PF13349"/>
    </source>
</evidence>
<organism evidence="3 4">
    <name type="scientific">Limosilactobacillus pontis</name>
    <dbReference type="NCBI Taxonomy" id="35787"/>
    <lineage>
        <taxon>Bacteria</taxon>
        <taxon>Bacillati</taxon>
        <taxon>Bacillota</taxon>
        <taxon>Bacilli</taxon>
        <taxon>Lactobacillales</taxon>
        <taxon>Lactobacillaceae</taxon>
        <taxon>Limosilactobacillus</taxon>
    </lineage>
</organism>
<dbReference type="Pfam" id="PF13349">
    <property type="entry name" value="DUF4097"/>
    <property type="match status" value="1"/>
</dbReference>
<feature type="region of interest" description="Disordered" evidence="1">
    <location>
        <begin position="211"/>
        <end position="233"/>
    </location>
</feature>